<dbReference type="InterPro" id="IPR051169">
    <property type="entry name" value="NADH-Q_oxidoreductase"/>
</dbReference>
<dbReference type="InterPro" id="IPR036188">
    <property type="entry name" value="FAD/NAD-bd_sf"/>
</dbReference>
<keyword evidence="4" id="KW-0560">Oxidoreductase</keyword>
<organism evidence="6 7">
    <name type="scientific">Stutzerimonas zhaodongensis</name>
    <dbReference type="NCBI Taxonomy" id="1176257"/>
    <lineage>
        <taxon>Bacteria</taxon>
        <taxon>Pseudomonadati</taxon>
        <taxon>Pseudomonadota</taxon>
        <taxon>Gammaproteobacteria</taxon>
        <taxon>Pseudomonadales</taxon>
        <taxon>Pseudomonadaceae</taxon>
        <taxon>Stutzerimonas</taxon>
    </lineage>
</organism>
<dbReference type="InterPro" id="IPR023753">
    <property type="entry name" value="FAD/NAD-binding_dom"/>
</dbReference>
<dbReference type="RefSeq" id="WP_122163343.1">
    <property type="nucleotide sequence ID" value="NZ_CP180504.1"/>
</dbReference>
<dbReference type="Proteomes" id="UP000269774">
    <property type="component" value="Unassembled WGS sequence"/>
</dbReference>
<keyword evidence="7" id="KW-1185">Reference proteome</keyword>
<evidence type="ECO:0000259" key="5">
    <source>
        <dbReference type="Pfam" id="PF07992"/>
    </source>
</evidence>
<keyword evidence="3" id="KW-0274">FAD</keyword>
<dbReference type="OrthoDB" id="9767928at2"/>
<proteinExistence type="predicted"/>
<feature type="domain" description="FAD/NAD(P)-binding" evidence="5">
    <location>
        <begin position="11"/>
        <end position="287"/>
    </location>
</feature>
<protein>
    <submittedName>
        <fullName evidence="6">Pyridine nucleotide-disulfide oxidoreductase</fullName>
    </submittedName>
</protein>
<evidence type="ECO:0000313" key="7">
    <source>
        <dbReference type="Proteomes" id="UP000269774"/>
    </source>
</evidence>
<dbReference type="Pfam" id="PF07992">
    <property type="entry name" value="Pyr_redox_2"/>
    <property type="match status" value="1"/>
</dbReference>
<gene>
    <name evidence="6" type="ORF">EA797_01035</name>
</gene>
<keyword evidence="2" id="KW-0285">Flavoprotein</keyword>
<dbReference type="Gene3D" id="3.50.50.100">
    <property type="match status" value="1"/>
</dbReference>
<dbReference type="AlphaFoldDB" id="A0A3M2HZ14"/>
<dbReference type="EMBL" id="RFFM01000001">
    <property type="protein sequence ID" value="RMH91367.1"/>
    <property type="molecule type" value="Genomic_DNA"/>
</dbReference>
<dbReference type="PANTHER" id="PTHR42913">
    <property type="entry name" value="APOPTOSIS-INDUCING FACTOR 1"/>
    <property type="match status" value="1"/>
</dbReference>
<name>A0A3M2HZ14_9GAMM</name>
<dbReference type="GO" id="GO:0019646">
    <property type="term" value="P:aerobic electron transport chain"/>
    <property type="evidence" value="ECO:0007669"/>
    <property type="project" value="TreeGrafter"/>
</dbReference>
<dbReference type="PANTHER" id="PTHR42913:SF9">
    <property type="entry name" value="SLR1591 PROTEIN"/>
    <property type="match status" value="1"/>
</dbReference>
<comment type="cofactor">
    <cofactor evidence="1">
        <name>FAD</name>
        <dbReference type="ChEBI" id="CHEBI:57692"/>
    </cofactor>
</comment>
<accession>A0A3M2HZ14</accession>
<evidence type="ECO:0000256" key="4">
    <source>
        <dbReference type="ARBA" id="ARBA00023002"/>
    </source>
</evidence>
<dbReference type="SUPFAM" id="SSF51905">
    <property type="entry name" value="FAD/NAD(P)-binding domain"/>
    <property type="match status" value="2"/>
</dbReference>
<evidence type="ECO:0000256" key="2">
    <source>
        <dbReference type="ARBA" id="ARBA00022630"/>
    </source>
</evidence>
<evidence type="ECO:0000313" key="6">
    <source>
        <dbReference type="EMBL" id="RMH91367.1"/>
    </source>
</evidence>
<evidence type="ECO:0000256" key="1">
    <source>
        <dbReference type="ARBA" id="ARBA00001974"/>
    </source>
</evidence>
<comment type="caution">
    <text evidence="6">The sequence shown here is derived from an EMBL/GenBank/DDBJ whole genome shotgun (WGS) entry which is preliminary data.</text>
</comment>
<sequence length="359" mass="38630">MNTDFDLLLAGAGHSHLGVIRQWASRDRPMGRIGLVSAEPHAWYSGMMPGVVAERYQPRQCRVALPKLCAAADVEFVQGTIVALQPETPELLLATGVSLRSTWLSLNLGSLPWVPEQTGDGMEMLSVKPFADFIRRWQQWEEAPEPVAVLGGGAAGVELALAMSGRVPAISLFTAGELLIDHAPRLRRLALRHLGAAGVTVSEHTPIHSVDGNTLIGNGEQCWRGRRLVVATGPSPLEWLRESGLRLDGQGFVEVSPSLQSRSHPHVFASGDCASMPGVARNGVHAVRQARVLATNLSLVAIGQPLRRYHPQAHTLALLADGQGGAMLSWAGLAAEGDVFGVWKNHLDLSFMRRHGADI</sequence>
<evidence type="ECO:0000256" key="3">
    <source>
        <dbReference type="ARBA" id="ARBA00022827"/>
    </source>
</evidence>
<dbReference type="GO" id="GO:0003955">
    <property type="term" value="F:NAD(P)H dehydrogenase (quinone) activity"/>
    <property type="evidence" value="ECO:0007669"/>
    <property type="project" value="TreeGrafter"/>
</dbReference>
<reference evidence="6 7" key="1">
    <citation type="submission" date="2018-10" db="EMBL/GenBank/DDBJ databases">
        <title>Pseudomonas zhaodongensis NEAU-ST5-21(T) genome.</title>
        <authorList>
            <person name="Peng J."/>
            <person name="Liu Z.-P."/>
        </authorList>
    </citation>
    <scope>NUCLEOTIDE SEQUENCE [LARGE SCALE GENOMIC DNA]</scope>
    <source>
        <strain evidence="6 7">NEAU-ST5-21</strain>
    </source>
</reference>